<feature type="compositionally biased region" description="Polar residues" evidence="2">
    <location>
        <begin position="19"/>
        <end position="31"/>
    </location>
</feature>
<sequence length="461" mass="51317">MEPTPSSTQEEIPSGDIAVNTTSGYGTTRSPSVTTYRCPTLTAFLQQLNLTQYHNCFVEVAGVGENDLEQFLGFDEAEIKEVLSSVSMKPFHSAAFKKGIRELRQALSTNLNTPGLVPSLSTNVYSVPSVYHANLLQVREHSNPESLISGKILLKTEKPPFSTRENTPIRSLDTSQIKPSPVTSRISLNITNDETTTPSPSIHSPSPMQEIQDALGHSTTLQQQIIKECPASPLSSSSVTCDNDNSNDNPTINVAASKDVIIHHAIIYGKNSNRQLTSYEQAINRAATELALSDPTLVANKGALFEKAKAKLLSEGYTYKRGQSRSKLNPNAPKPGMKTSRANLRLKRNQHAAQTSENRIARITELERKLQSKENQYEIAQELKRVKAAQGDTEGLEKAEMALEELERERNEITKEIASLKSKERKHRWYEQRKKERMDSGFGENELDTDIQQEDLIIENQ</sequence>
<reference evidence="3" key="1">
    <citation type="submission" date="2021-06" db="EMBL/GenBank/DDBJ databases">
        <authorList>
            <person name="Kallberg Y."/>
            <person name="Tangrot J."/>
            <person name="Rosling A."/>
        </authorList>
    </citation>
    <scope>NUCLEOTIDE SEQUENCE</scope>
    <source>
        <strain evidence="3">CL551</strain>
    </source>
</reference>
<feature type="coiled-coil region" evidence="1">
    <location>
        <begin position="356"/>
        <end position="426"/>
    </location>
</feature>
<protein>
    <submittedName>
        <fullName evidence="3">5235_t:CDS:1</fullName>
    </submittedName>
</protein>
<dbReference type="Gene3D" id="1.20.120.2010">
    <property type="entry name" value="NAB conserved domain 2"/>
    <property type="match status" value="1"/>
</dbReference>
<proteinExistence type="predicted"/>
<keyword evidence="1" id="KW-0175">Coiled coil</keyword>
<gene>
    <name evidence="3" type="ORF">AMORRO_LOCUS5354</name>
</gene>
<evidence type="ECO:0000256" key="2">
    <source>
        <dbReference type="SAM" id="MobiDB-lite"/>
    </source>
</evidence>
<evidence type="ECO:0000256" key="1">
    <source>
        <dbReference type="SAM" id="Coils"/>
    </source>
</evidence>
<accession>A0A9N9FN92</accession>
<dbReference type="OrthoDB" id="10028556at2759"/>
<dbReference type="Proteomes" id="UP000789342">
    <property type="component" value="Unassembled WGS sequence"/>
</dbReference>
<organism evidence="3 4">
    <name type="scientific">Acaulospora morrowiae</name>
    <dbReference type="NCBI Taxonomy" id="94023"/>
    <lineage>
        <taxon>Eukaryota</taxon>
        <taxon>Fungi</taxon>
        <taxon>Fungi incertae sedis</taxon>
        <taxon>Mucoromycota</taxon>
        <taxon>Glomeromycotina</taxon>
        <taxon>Glomeromycetes</taxon>
        <taxon>Diversisporales</taxon>
        <taxon>Acaulosporaceae</taxon>
        <taxon>Acaulospora</taxon>
    </lineage>
</organism>
<comment type="caution">
    <text evidence="3">The sequence shown here is derived from an EMBL/GenBank/DDBJ whole genome shotgun (WGS) entry which is preliminary data.</text>
</comment>
<dbReference type="AlphaFoldDB" id="A0A9N9FN92"/>
<feature type="compositionally biased region" description="Acidic residues" evidence="2">
    <location>
        <begin position="445"/>
        <end position="461"/>
    </location>
</feature>
<feature type="region of interest" description="Disordered" evidence="2">
    <location>
        <begin position="1"/>
        <end position="31"/>
    </location>
</feature>
<keyword evidence="4" id="KW-1185">Reference proteome</keyword>
<feature type="region of interest" description="Disordered" evidence="2">
    <location>
        <begin position="432"/>
        <end position="461"/>
    </location>
</feature>
<name>A0A9N9FN92_9GLOM</name>
<evidence type="ECO:0000313" key="3">
    <source>
        <dbReference type="EMBL" id="CAG8546050.1"/>
    </source>
</evidence>
<dbReference type="EMBL" id="CAJVPV010003205">
    <property type="protein sequence ID" value="CAG8546050.1"/>
    <property type="molecule type" value="Genomic_DNA"/>
</dbReference>
<dbReference type="InterPro" id="IPR038398">
    <property type="entry name" value="NCD2_sf"/>
</dbReference>
<feature type="compositionally biased region" description="Polar residues" evidence="2">
    <location>
        <begin position="1"/>
        <end position="11"/>
    </location>
</feature>
<evidence type="ECO:0000313" key="4">
    <source>
        <dbReference type="Proteomes" id="UP000789342"/>
    </source>
</evidence>